<dbReference type="InterPro" id="IPR050182">
    <property type="entry name" value="Cytochrome_P450_fam2"/>
</dbReference>
<dbReference type="SUPFAM" id="SSF48264">
    <property type="entry name" value="Cytochrome P450"/>
    <property type="match status" value="1"/>
</dbReference>
<feature type="binding site" description="axial binding residue" evidence="5">
    <location>
        <position position="51"/>
    </location>
    <ligand>
        <name>heme</name>
        <dbReference type="ChEBI" id="CHEBI:30413"/>
    </ligand>
    <ligandPart>
        <name>Fe</name>
        <dbReference type="ChEBI" id="CHEBI:18248"/>
    </ligandPart>
</feature>
<evidence type="ECO:0000256" key="1">
    <source>
        <dbReference type="ARBA" id="ARBA00010617"/>
    </source>
</evidence>
<evidence type="ECO:0000256" key="2">
    <source>
        <dbReference type="ARBA" id="ARBA00022723"/>
    </source>
</evidence>
<comment type="similarity">
    <text evidence="1 6">Belongs to the cytochrome P450 family.</text>
</comment>
<keyword evidence="3 5" id="KW-0408">Iron</keyword>
<dbReference type="GO" id="GO:0016712">
    <property type="term" value="F:oxidoreductase activity, acting on paired donors, with incorporation or reduction of molecular oxygen, reduced flavin or flavoprotein as one donor, and incorporation of one atom of oxygen"/>
    <property type="evidence" value="ECO:0007669"/>
    <property type="project" value="TreeGrafter"/>
</dbReference>
<dbReference type="GO" id="GO:0005737">
    <property type="term" value="C:cytoplasm"/>
    <property type="evidence" value="ECO:0007669"/>
    <property type="project" value="TreeGrafter"/>
</dbReference>
<dbReference type="InterPro" id="IPR002401">
    <property type="entry name" value="Cyt_P450_E_grp-I"/>
</dbReference>
<dbReference type="Gene3D" id="1.10.630.10">
    <property type="entry name" value="Cytochrome P450"/>
    <property type="match status" value="1"/>
</dbReference>
<dbReference type="Pfam" id="PF00067">
    <property type="entry name" value="p450"/>
    <property type="match status" value="1"/>
</dbReference>
<keyword evidence="4 6" id="KW-0503">Monooxygenase</keyword>
<comment type="cofactor">
    <cofactor evidence="5">
        <name>heme</name>
        <dbReference type="ChEBI" id="CHEBI:30413"/>
    </cofactor>
</comment>
<dbReference type="PROSITE" id="PS00086">
    <property type="entry name" value="CYTOCHROME_P450"/>
    <property type="match status" value="1"/>
</dbReference>
<dbReference type="InterPro" id="IPR036396">
    <property type="entry name" value="Cyt_P450_sf"/>
</dbReference>
<feature type="non-terminal residue" evidence="7">
    <location>
        <position position="1"/>
    </location>
</feature>
<reference evidence="7" key="2">
    <citation type="journal article" date="2010" name="Mar. Environ. Res.">
        <title>The copepod Tigriopus japonicus genomic DNA information (574Mb) and molecular anatomy.</title>
        <authorList>
            <person name="Lee J.S."/>
            <person name="Rhee J.S."/>
            <person name="Kim R.O."/>
            <person name="Hwang D.S."/>
            <person name="Han J."/>
            <person name="Choi B.S."/>
            <person name="Park G.S."/>
            <person name="Kim I.C."/>
            <person name="Park H.G."/>
            <person name="Lee Y.M."/>
        </authorList>
    </citation>
    <scope>NUCLEOTIDE SEQUENCE</scope>
</reference>
<name>D2XMW2_TIGJA</name>
<dbReference type="PANTHER" id="PTHR24300:SF375">
    <property type="entry name" value="CYTOCHROME P450 FAMILY"/>
    <property type="match status" value="1"/>
</dbReference>
<sequence>TQILPCLSTINHDPKNFSDPYKFDPERFLDANGKFVRNDHVVIFGLGKRKCVGDVLAKAEIFLFVAQIVLRFKLTPATPISKEIELGLAIRPAPFSINAMPR</sequence>
<evidence type="ECO:0000256" key="4">
    <source>
        <dbReference type="ARBA" id="ARBA00023033"/>
    </source>
</evidence>
<dbReference type="AlphaFoldDB" id="D2XMW2"/>
<dbReference type="InterPro" id="IPR001128">
    <property type="entry name" value="Cyt_P450"/>
</dbReference>
<dbReference type="PANTHER" id="PTHR24300">
    <property type="entry name" value="CYTOCHROME P450 508A4-RELATED"/>
    <property type="match status" value="1"/>
</dbReference>
<accession>D2XMW2</accession>
<dbReference type="PRINTS" id="PR00463">
    <property type="entry name" value="EP450I"/>
</dbReference>
<organism evidence="7">
    <name type="scientific">Tigriopus japonicus</name>
    <name type="common">Copepod</name>
    <dbReference type="NCBI Taxonomy" id="158387"/>
    <lineage>
        <taxon>Eukaryota</taxon>
        <taxon>Metazoa</taxon>
        <taxon>Ecdysozoa</taxon>
        <taxon>Arthropoda</taxon>
        <taxon>Crustacea</taxon>
        <taxon>Multicrustacea</taxon>
        <taxon>Hexanauplia</taxon>
        <taxon>Copepoda</taxon>
        <taxon>Harpacticoida</taxon>
        <taxon>Harpacticidae</taxon>
        <taxon>Tigriopus</taxon>
    </lineage>
</organism>
<keyword evidence="2 5" id="KW-0479">Metal-binding</keyword>
<reference evidence="7" key="1">
    <citation type="submission" date="2009-11" db="EMBL/GenBank/DDBJ databases">
        <authorList>
            <person name="Lee J.-S."/>
        </authorList>
    </citation>
    <scope>NUCLEOTIDE SEQUENCE</scope>
</reference>
<proteinExistence type="evidence at transcript level"/>
<evidence type="ECO:0000313" key="7">
    <source>
        <dbReference type="EMBL" id="ADB28831.1"/>
    </source>
</evidence>
<protein>
    <submittedName>
        <fullName evidence="7">Cytochrome P450 2M1</fullName>
    </submittedName>
</protein>
<dbReference type="GO" id="GO:0005506">
    <property type="term" value="F:iron ion binding"/>
    <property type="evidence" value="ECO:0007669"/>
    <property type="project" value="InterPro"/>
</dbReference>
<evidence type="ECO:0000256" key="5">
    <source>
        <dbReference type="PIRSR" id="PIRSR602401-1"/>
    </source>
</evidence>
<dbReference type="GO" id="GO:0020037">
    <property type="term" value="F:heme binding"/>
    <property type="evidence" value="ECO:0007669"/>
    <property type="project" value="InterPro"/>
</dbReference>
<dbReference type="EMBL" id="GU213982">
    <property type="protein sequence ID" value="ADB28831.1"/>
    <property type="molecule type" value="mRNA"/>
</dbReference>
<evidence type="ECO:0000256" key="6">
    <source>
        <dbReference type="RuleBase" id="RU000461"/>
    </source>
</evidence>
<feature type="non-terminal residue" evidence="7">
    <location>
        <position position="102"/>
    </location>
</feature>
<keyword evidence="6" id="KW-0560">Oxidoreductase</keyword>
<dbReference type="GO" id="GO:0006805">
    <property type="term" value="P:xenobiotic metabolic process"/>
    <property type="evidence" value="ECO:0007669"/>
    <property type="project" value="TreeGrafter"/>
</dbReference>
<dbReference type="InterPro" id="IPR017972">
    <property type="entry name" value="Cyt_P450_CS"/>
</dbReference>
<keyword evidence="5 6" id="KW-0349">Heme</keyword>
<dbReference type="GO" id="GO:0006082">
    <property type="term" value="P:organic acid metabolic process"/>
    <property type="evidence" value="ECO:0007669"/>
    <property type="project" value="TreeGrafter"/>
</dbReference>
<evidence type="ECO:0000256" key="3">
    <source>
        <dbReference type="ARBA" id="ARBA00023004"/>
    </source>
</evidence>